<dbReference type="InterPro" id="IPR003675">
    <property type="entry name" value="Rce1/LyrA-like_dom"/>
</dbReference>
<keyword evidence="4" id="KW-0378">Hydrolase</keyword>
<protein>
    <submittedName>
        <fullName evidence="4">CAAX protease</fullName>
    </submittedName>
</protein>
<keyword evidence="2" id="KW-1133">Transmembrane helix</keyword>
<feature type="compositionally biased region" description="Pro residues" evidence="1">
    <location>
        <begin position="10"/>
        <end position="20"/>
    </location>
</feature>
<accession>A0A177Y8Y0</accession>
<proteinExistence type="predicted"/>
<evidence type="ECO:0000256" key="1">
    <source>
        <dbReference type="SAM" id="MobiDB-lite"/>
    </source>
</evidence>
<comment type="caution">
    <text evidence="4">The sequence shown here is derived from an EMBL/GenBank/DDBJ whole genome shotgun (WGS) entry which is preliminary data.</text>
</comment>
<name>A0A177Y8Y0_9NOCA</name>
<feature type="transmembrane region" description="Helical" evidence="2">
    <location>
        <begin position="239"/>
        <end position="260"/>
    </location>
</feature>
<feature type="transmembrane region" description="Helical" evidence="2">
    <location>
        <begin position="79"/>
        <end position="101"/>
    </location>
</feature>
<sequence length="268" mass="28687">MIDVKSWLNPPSPTTGPPLEPSERRAIKIEIAIVLLVTFGLSGLSSMLSLVEDALLAGSLSDQTVALNTSSSSLGIIDLLYQVLRILRLCAWGALGLYLLWRAGLGPKLIGLAKPRVRPDLLHGVGLAALIGIPGLALYLVANALGLNLTVVPSAIDDHWWRVPALVGYAFANSGAEEIIVVAYLISRLRRLGVSENASLLASALLRGSYHLYQGLGGGIGNVAMGLVFGRYWQKTGRLWPLLIAHAVIDIIAFVGYTALRNQLSWLP</sequence>
<feature type="region of interest" description="Disordered" evidence="1">
    <location>
        <begin position="1"/>
        <end position="21"/>
    </location>
</feature>
<feature type="transmembrane region" description="Helical" evidence="2">
    <location>
        <begin position="31"/>
        <end position="51"/>
    </location>
</feature>
<reference evidence="4 5" key="1">
    <citation type="submission" date="2016-03" db="EMBL/GenBank/DDBJ databases">
        <title>Genome sequence of Rhodococcus kyotonensis KB10.</title>
        <authorList>
            <person name="Jeong H."/>
            <person name="Hong C.E."/>
            <person name="Jo S.H."/>
            <person name="Park J.M."/>
        </authorList>
    </citation>
    <scope>NUCLEOTIDE SEQUENCE [LARGE SCALE GENOMIC DNA]</scope>
    <source>
        <strain evidence="4 5">KB10</strain>
    </source>
</reference>
<feature type="transmembrane region" description="Helical" evidence="2">
    <location>
        <begin position="212"/>
        <end position="233"/>
    </location>
</feature>
<dbReference type="Proteomes" id="UP000077519">
    <property type="component" value="Unassembled WGS sequence"/>
</dbReference>
<dbReference type="EMBL" id="LVHI01000032">
    <property type="protein sequence ID" value="OAK51964.1"/>
    <property type="molecule type" value="Genomic_DNA"/>
</dbReference>
<keyword evidence="5" id="KW-1185">Reference proteome</keyword>
<evidence type="ECO:0000313" key="5">
    <source>
        <dbReference type="Proteomes" id="UP000077519"/>
    </source>
</evidence>
<dbReference type="Pfam" id="PF02517">
    <property type="entry name" value="Rce1-like"/>
    <property type="match status" value="1"/>
</dbReference>
<dbReference type="RefSeq" id="WP_068429907.1">
    <property type="nucleotide sequence ID" value="NZ_LVHI01000032.1"/>
</dbReference>
<gene>
    <name evidence="4" type="ORF">A3K89_09845</name>
</gene>
<keyword evidence="2" id="KW-0472">Membrane</keyword>
<organism evidence="4 5">
    <name type="scientific">Rhodococcoides kyotonense</name>
    <dbReference type="NCBI Taxonomy" id="398843"/>
    <lineage>
        <taxon>Bacteria</taxon>
        <taxon>Bacillati</taxon>
        <taxon>Actinomycetota</taxon>
        <taxon>Actinomycetes</taxon>
        <taxon>Mycobacteriales</taxon>
        <taxon>Nocardiaceae</taxon>
        <taxon>Rhodococcoides</taxon>
    </lineage>
</organism>
<keyword evidence="2" id="KW-0812">Transmembrane</keyword>
<feature type="domain" description="CAAX prenyl protease 2/Lysostaphin resistance protein A-like" evidence="3">
    <location>
        <begin position="160"/>
        <end position="251"/>
    </location>
</feature>
<feature type="transmembrane region" description="Helical" evidence="2">
    <location>
        <begin position="121"/>
        <end position="146"/>
    </location>
</feature>
<dbReference type="GO" id="GO:0004175">
    <property type="term" value="F:endopeptidase activity"/>
    <property type="evidence" value="ECO:0007669"/>
    <property type="project" value="UniProtKB-ARBA"/>
</dbReference>
<evidence type="ECO:0000259" key="3">
    <source>
        <dbReference type="Pfam" id="PF02517"/>
    </source>
</evidence>
<dbReference type="GO" id="GO:0006508">
    <property type="term" value="P:proteolysis"/>
    <property type="evidence" value="ECO:0007669"/>
    <property type="project" value="UniProtKB-KW"/>
</dbReference>
<dbReference type="GO" id="GO:0080120">
    <property type="term" value="P:CAAX-box protein maturation"/>
    <property type="evidence" value="ECO:0007669"/>
    <property type="project" value="UniProtKB-ARBA"/>
</dbReference>
<evidence type="ECO:0000313" key="4">
    <source>
        <dbReference type="EMBL" id="OAK51964.1"/>
    </source>
</evidence>
<keyword evidence="4" id="KW-0645">Protease</keyword>
<evidence type="ECO:0000256" key="2">
    <source>
        <dbReference type="SAM" id="Phobius"/>
    </source>
</evidence>
<dbReference type="AlphaFoldDB" id="A0A177Y8Y0"/>